<gene>
    <name evidence="3" type="ORF">vBKpMFBKp24_009</name>
</gene>
<accession>A0A7U0GBD9</accession>
<proteinExistence type="predicted"/>
<evidence type="ECO:0000259" key="1">
    <source>
        <dbReference type="Pfam" id="PF24214"/>
    </source>
</evidence>
<dbReference type="InterPro" id="IPR057114">
    <property type="entry name" value="Phage_H_T_join_C"/>
</dbReference>
<organism evidence="3 4">
    <name type="scientific">Klebsiella phage vB_KpM_FBKp24</name>
    <dbReference type="NCBI Taxonomy" id="2801834"/>
    <lineage>
        <taxon>Viruses</taxon>
        <taxon>Duplodnaviria</taxon>
        <taxon>Heunggongvirae</taxon>
        <taxon>Uroviricota</taxon>
        <taxon>Caudoviricetes</taxon>
        <taxon>Chimalliviridae</taxon>
        <taxon>Maaswegvirus</taxon>
        <taxon>Maaswegvirus Kp24</taxon>
    </lineage>
</organism>
<dbReference type="Proteomes" id="UP000596381">
    <property type="component" value="Segment"/>
</dbReference>
<feature type="domain" description="Putative phage head-tail joining protein N-terminal" evidence="1">
    <location>
        <begin position="24"/>
        <end position="196"/>
    </location>
</feature>
<dbReference type="Pfam" id="PF24215">
    <property type="entry name" value="H_T_assoc"/>
    <property type="match status" value="1"/>
</dbReference>
<dbReference type="Pfam" id="PF24214">
    <property type="entry name" value="Phage_H_T_join_2"/>
    <property type="match status" value="1"/>
</dbReference>
<sequence length="457" mass="52929">MSLFNEEDDAPSQPLPQFKANKTPYRDVAIDTQYTPLSTILTTIEGKPWKVTWYSQILNGDNAPAGLQVSRLEINQQYKKINGLELKVTEAIQVSPEFRPETQEFTVRGGANMYPGVRPNIGDLFTATLLDGRVGIFQISQPPEQRSIYMQTTYRIEYVMRDFLDADYAKKLKDKTVEEYFFIPSFLDSGINPVISDSAHGDYRTLMDWRERIPLFYLNKFYDKEYATLTIPGQKRNIIYDPFLTTFVSALWSQENIGPFHGMAFLNVMDGTIREIKTVLDALLDQEDLLMDIVETKIPIVQSSLFLTDPFYRGPQYMGVPYVCFPNNSDRYRNGWEAKPKVISLIQGYRTRPRVRYTLDQYFPEDVLIPYSQGWNKGIKDVTIDDYYIFSEMFYGRRTESLSVLETLVWETLNHGQVSAQDLMALFNDSRNWDDLNQFYYLPILYALIPAALRGLS</sequence>
<protein>
    <submittedName>
        <fullName evidence="3">Virion structural protein</fullName>
    </submittedName>
</protein>
<evidence type="ECO:0000259" key="2">
    <source>
        <dbReference type="Pfam" id="PF24215"/>
    </source>
</evidence>
<reference evidence="3 4" key="1">
    <citation type="submission" date="2020-12" db="EMBL/GenBank/DDBJ databases">
        <title>Genomic characterization of four novel bacteriophages infecting Klebsiella pneumoniae.</title>
        <authorList>
            <person name="Estrada Bonilla B."/>
            <person name="Costa A.R."/>
            <person name="van Rossum T."/>
            <person name="Hagedoorn S."/>
            <person name="Wallinga H."/>
            <person name="Xiao M."/>
            <person name="Song W."/>
            <person name="Haas P.-J."/>
            <person name="Nobrega F.L."/>
            <person name="Brouns S.J.J."/>
        </authorList>
    </citation>
    <scope>NUCLEOTIDE SEQUENCE [LARGE SCALE GENOMIC DNA]</scope>
</reference>
<dbReference type="EMBL" id="MW394391">
    <property type="protein sequence ID" value="QQV92047.1"/>
    <property type="molecule type" value="Genomic_DNA"/>
</dbReference>
<evidence type="ECO:0000313" key="3">
    <source>
        <dbReference type="EMBL" id="QQV92047.1"/>
    </source>
</evidence>
<feature type="domain" description="Putative phage head-tail joining protein C-terminal" evidence="2">
    <location>
        <begin position="203"/>
        <end position="455"/>
    </location>
</feature>
<name>A0A7U0GBD9_9CAUD</name>
<keyword evidence="4" id="KW-1185">Reference proteome</keyword>
<evidence type="ECO:0000313" key="4">
    <source>
        <dbReference type="Proteomes" id="UP000596381"/>
    </source>
</evidence>
<dbReference type="InterPro" id="IPR057113">
    <property type="entry name" value="Phage_H_T_join_N"/>
</dbReference>